<reference evidence="2" key="1">
    <citation type="submission" date="2019-08" db="EMBL/GenBank/DDBJ databases">
        <authorList>
            <person name="Kucharzyk K."/>
            <person name="Murdoch R.W."/>
            <person name="Higgins S."/>
            <person name="Loffler F."/>
        </authorList>
    </citation>
    <scope>NUCLEOTIDE SEQUENCE</scope>
</reference>
<evidence type="ECO:0000313" key="2">
    <source>
        <dbReference type="EMBL" id="MPN42326.1"/>
    </source>
</evidence>
<gene>
    <name evidence="2" type="ORF">SDC9_189883</name>
</gene>
<dbReference type="AlphaFoldDB" id="A0A645HUS4"/>
<dbReference type="EMBL" id="VSSQ01099998">
    <property type="protein sequence ID" value="MPN42326.1"/>
    <property type="molecule type" value="Genomic_DNA"/>
</dbReference>
<name>A0A645HUS4_9ZZZZ</name>
<accession>A0A645HUS4</accession>
<evidence type="ECO:0000256" key="1">
    <source>
        <dbReference type="SAM" id="MobiDB-lite"/>
    </source>
</evidence>
<organism evidence="2">
    <name type="scientific">bioreactor metagenome</name>
    <dbReference type="NCBI Taxonomy" id="1076179"/>
    <lineage>
        <taxon>unclassified sequences</taxon>
        <taxon>metagenomes</taxon>
        <taxon>ecological metagenomes</taxon>
    </lineage>
</organism>
<feature type="region of interest" description="Disordered" evidence="1">
    <location>
        <begin position="53"/>
        <end position="86"/>
    </location>
</feature>
<protein>
    <submittedName>
        <fullName evidence="2">Uncharacterized protein</fullName>
    </submittedName>
</protein>
<comment type="caution">
    <text evidence="2">The sequence shown here is derived from an EMBL/GenBank/DDBJ whole genome shotgun (WGS) entry which is preliminary data.</text>
</comment>
<proteinExistence type="predicted"/>
<sequence>MTEQLDWFGEVGVRVVVAAEQGEHDALQDEQQAEGREDAVDLEHAAILRPAYQRGQQVAIDQPVQHEGGRGDDQQTPQRADLRLGL</sequence>